<accession>A0ABN9Z6U7</accession>
<evidence type="ECO:0000313" key="1">
    <source>
        <dbReference type="EMBL" id="CAK6431922.1"/>
    </source>
</evidence>
<dbReference type="EMBL" id="OY882858">
    <property type="protein sequence ID" value="CAK6431922.1"/>
    <property type="molecule type" value="Genomic_DNA"/>
</dbReference>
<name>A0ABN9Z6U7_PIPNA</name>
<dbReference type="Proteomes" id="UP001314169">
    <property type="component" value="Chromosome 1"/>
</dbReference>
<sequence length="107" mass="11397">MSRGLEPRSAPSAALMMPTSLLPGERLEGAPPGLTSPLLLVPAPLRTFGSKRSICSTKDQCRYSVSFQTLAVPTSDVGNTRGHSILKGQSPAFSFLEVIQEPQDLNS</sequence>
<protein>
    <submittedName>
        <fullName evidence="1">Uncharacterized protein</fullName>
    </submittedName>
</protein>
<reference evidence="1" key="1">
    <citation type="submission" date="2023-12" db="EMBL/GenBank/DDBJ databases">
        <authorList>
            <person name="Brown T."/>
        </authorList>
    </citation>
    <scope>NUCLEOTIDE SEQUENCE</scope>
</reference>
<proteinExistence type="predicted"/>
<organism evidence="1 2">
    <name type="scientific">Pipistrellus nathusii</name>
    <name type="common">Nathusius' pipistrelle</name>
    <dbReference type="NCBI Taxonomy" id="59473"/>
    <lineage>
        <taxon>Eukaryota</taxon>
        <taxon>Metazoa</taxon>
        <taxon>Chordata</taxon>
        <taxon>Craniata</taxon>
        <taxon>Vertebrata</taxon>
        <taxon>Euteleostomi</taxon>
        <taxon>Mammalia</taxon>
        <taxon>Eutheria</taxon>
        <taxon>Laurasiatheria</taxon>
        <taxon>Chiroptera</taxon>
        <taxon>Yangochiroptera</taxon>
        <taxon>Vespertilionidae</taxon>
        <taxon>Pipistrellus</taxon>
    </lineage>
</organism>
<evidence type="ECO:0000313" key="2">
    <source>
        <dbReference type="Proteomes" id="UP001314169"/>
    </source>
</evidence>
<gene>
    <name evidence="1" type="ORF">MPIPNATIZW_LOCUS228</name>
</gene>
<keyword evidence="2" id="KW-1185">Reference proteome</keyword>